<sequence length="125" mass="13179">MAEPQGKLHLDAQTAKQSVSHVISEQSHRDTGQGSPAVSPALKAITPSSAEQGCKKSDQGECHHETALPERPAHGFEVDAGHSKGTGCCLYDQTESAAVSHGGRPRVAEMPQGNQSQRCPKAISR</sequence>
<proteinExistence type="predicted"/>
<evidence type="ECO:0000256" key="1">
    <source>
        <dbReference type="SAM" id="MobiDB-lite"/>
    </source>
</evidence>
<protein>
    <submittedName>
        <fullName evidence="2">Uncharacterized protein</fullName>
    </submittedName>
</protein>
<feature type="compositionally biased region" description="Polar residues" evidence="1">
    <location>
        <begin position="14"/>
        <end position="25"/>
    </location>
</feature>
<evidence type="ECO:0000313" key="2">
    <source>
        <dbReference type="EMBL" id="CAD9388110.1"/>
    </source>
</evidence>
<feature type="region of interest" description="Disordered" evidence="1">
    <location>
        <begin position="101"/>
        <end position="125"/>
    </location>
</feature>
<dbReference type="EMBL" id="HBGU01000149">
    <property type="protein sequence ID" value="CAD9388110.1"/>
    <property type="molecule type" value="Transcribed_RNA"/>
</dbReference>
<feature type="compositionally biased region" description="Basic and acidic residues" evidence="1">
    <location>
        <begin position="1"/>
        <end position="10"/>
    </location>
</feature>
<reference evidence="2" key="1">
    <citation type="submission" date="2021-01" db="EMBL/GenBank/DDBJ databases">
        <authorList>
            <person name="Corre E."/>
            <person name="Pelletier E."/>
            <person name="Niang G."/>
            <person name="Scheremetjew M."/>
            <person name="Finn R."/>
            <person name="Kale V."/>
            <person name="Holt S."/>
            <person name="Cochrane G."/>
            <person name="Meng A."/>
            <person name="Brown T."/>
            <person name="Cohen L."/>
        </authorList>
    </citation>
    <scope>NUCLEOTIDE SEQUENCE</scope>
    <source>
        <strain evidence="2">UTEX LB 985</strain>
    </source>
</reference>
<dbReference type="AlphaFoldDB" id="A0A7S2FEI1"/>
<accession>A0A7S2FEI1</accession>
<gene>
    <name evidence="2" type="ORF">CBRE1094_LOCUS70</name>
</gene>
<name>A0A7S2FEI1_9EUKA</name>
<feature type="region of interest" description="Disordered" evidence="1">
    <location>
        <begin position="1"/>
        <end position="40"/>
    </location>
</feature>
<organism evidence="2">
    <name type="scientific">Haptolina brevifila</name>
    <dbReference type="NCBI Taxonomy" id="156173"/>
    <lineage>
        <taxon>Eukaryota</taxon>
        <taxon>Haptista</taxon>
        <taxon>Haptophyta</taxon>
        <taxon>Prymnesiophyceae</taxon>
        <taxon>Prymnesiales</taxon>
        <taxon>Prymnesiaceae</taxon>
        <taxon>Haptolina</taxon>
    </lineage>
</organism>